<dbReference type="EMBL" id="CP001928">
    <property type="protein sequence ID" value="ADI38420.1"/>
    <property type="molecule type" value="Genomic_DNA"/>
</dbReference>
<evidence type="ECO:0000313" key="2">
    <source>
        <dbReference type="Proteomes" id="UP000001505"/>
    </source>
</evidence>
<name>D6YWA9_WADCW</name>
<dbReference type="STRING" id="716544.wcw_1061"/>
<dbReference type="HOGENOM" id="CLU_2132506_0_0_0"/>
<accession>D6YWA9</accession>
<evidence type="ECO:0000313" key="1">
    <source>
        <dbReference type="EMBL" id="ADI38420.1"/>
    </source>
</evidence>
<dbReference type="KEGG" id="wch:wcw_1061"/>
<organism evidence="1 2">
    <name type="scientific">Waddlia chondrophila (strain ATCC VR-1470 / WSU 86-1044)</name>
    <dbReference type="NCBI Taxonomy" id="716544"/>
    <lineage>
        <taxon>Bacteria</taxon>
        <taxon>Pseudomonadati</taxon>
        <taxon>Chlamydiota</taxon>
        <taxon>Chlamydiia</taxon>
        <taxon>Parachlamydiales</taxon>
        <taxon>Waddliaceae</taxon>
        <taxon>Waddlia</taxon>
    </lineage>
</organism>
<reference evidence="1 2" key="1">
    <citation type="journal article" date="2010" name="PLoS ONE">
        <title>The Waddlia genome: a window into chlamydial biology.</title>
        <authorList>
            <person name="Bertelli C."/>
            <person name="Collyn F."/>
            <person name="Croxatto A."/>
            <person name="Ruckert C."/>
            <person name="Polkinghorne A."/>
            <person name="Kebbi-Beghdadi C."/>
            <person name="Goesmann A."/>
            <person name="Vaughan L."/>
            <person name="Greub G."/>
        </authorList>
    </citation>
    <scope>NUCLEOTIDE SEQUENCE [LARGE SCALE GENOMIC DNA]</scope>
    <source>
        <strain evidence="2">ATCC VR-1470 / WSU 86-1044</strain>
    </source>
</reference>
<keyword evidence="2" id="KW-1185">Reference proteome</keyword>
<dbReference type="Proteomes" id="UP000001505">
    <property type="component" value="Chromosome"/>
</dbReference>
<dbReference type="RefSeq" id="WP_013182134.1">
    <property type="nucleotide sequence ID" value="NC_014225.1"/>
</dbReference>
<protein>
    <submittedName>
        <fullName evidence="1">Uncharacterized protein</fullName>
    </submittedName>
</protein>
<dbReference type="AlphaFoldDB" id="D6YWA9"/>
<gene>
    <name evidence="1" type="ordered locus">wcw_1061</name>
</gene>
<sequence length="113" mass="13612">MADKLKEMSDLMKETLHLMVKIQKTYPKDPMKCFDYVEKLVDNFEAIKKINQDDENFETDEISNEFIESLEKFIEVTEKYRQDESSPYHNAMNKEKVLQILVDLDRRYNHLTE</sequence>
<proteinExistence type="predicted"/>